<dbReference type="PANTHER" id="PTHR38344">
    <property type="entry name" value="UPF0753 PROTEIN AQ_863"/>
    <property type="match status" value="1"/>
</dbReference>
<keyword evidence="2 6" id="KW-1003">Cell membrane</keyword>
<comment type="cofactor">
    <cofactor evidence="6">
        <name>Zn(2+)</name>
        <dbReference type="ChEBI" id="CHEBI:29105"/>
    </cofactor>
</comment>
<dbReference type="Pfam" id="PF10070">
    <property type="entry name" value="DabA"/>
    <property type="match status" value="1"/>
</dbReference>
<keyword evidence="8" id="KW-1185">Reference proteome</keyword>
<dbReference type="HAMAP" id="MF_01871">
    <property type="entry name" value="DabA"/>
    <property type="match status" value="1"/>
</dbReference>
<comment type="subcellular location">
    <subcellularLocation>
        <location evidence="6">Cell membrane</location>
        <topology evidence="6">Peripheral membrane protein</topology>
    </subcellularLocation>
</comment>
<evidence type="ECO:0000256" key="4">
    <source>
        <dbReference type="ARBA" id="ARBA00022833"/>
    </source>
</evidence>
<comment type="subunit">
    <text evidence="6">Forms a complex with DabB.</text>
</comment>
<dbReference type="PANTHER" id="PTHR38344:SF1">
    <property type="entry name" value="INORGANIC CARBON TRANSPORTER SUBUNIT DABA-RELATED"/>
    <property type="match status" value="1"/>
</dbReference>
<dbReference type="Proteomes" id="UP001272242">
    <property type="component" value="Unassembled WGS sequence"/>
</dbReference>
<organism evidence="7 8">
    <name type="scientific">Gemmata algarum</name>
    <dbReference type="NCBI Taxonomy" id="2975278"/>
    <lineage>
        <taxon>Bacteria</taxon>
        <taxon>Pseudomonadati</taxon>
        <taxon>Planctomycetota</taxon>
        <taxon>Planctomycetia</taxon>
        <taxon>Gemmatales</taxon>
        <taxon>Gemmataceae</taxon>
        <taxon>Gemmata</taxon>
    </lineage>
</organism>
<gene>
    <name evidence="6" type="primary">dabA</name>
    <name evidence="7" type="ORF">R5W23_005380</name>
</gene>
<evidence type="ECO:0000256" key="6">
    <source>
        <dbReference type="HAMAP-Rule" id="MF_01871"/>
    </source>
</evidence>
<name>A0ABU5F989_9BACT</name>
<keyword evidence="1 6" id="KW-0813">Transport</keyword>
<comment type="function">
    <text evidence="6">Part of an energy-coupled inorganic carbon pump.</text>
</comment>
<keyword evidence="4 6" id="KW-0862">Zinc</keyword>
<evidence type="ECO:0000256" key="3">
    <source>
        <dbReference type="ARBA" id="ARBA00022723"/>
    </source>
</evidence>
<proteinExistence type="inferred from homology"/>
<evidence type="ECO:0000313" key="8">
    <source>
        <dbReference type="Proteomes" id="UP001272242"/>
    </source>
</evidence>
<reference evidence="8" key="1">
    <citation type="journal article" date="2023" name="Mar. Drugs">
        <title>Gemmata algarum, a Novel Planctomycete Isolated from an Algal Mat, Displays Antimicrobial Activity.</title>
        <authorList>
            <person name="Kumar G."/>
            <person name="Kallscheuer N."/>
            <person name="Kashif M."/>
            <person name="Ahamad S."/>
            <person name="Jagadeeshwari U."/>
            <person name="Pannikurungottu S."/>
            <person name="Haufschild T."/>
            <person name="Kabuu M."/>
            <person name="Sasikala C."/>
            <person name="Jogler C."/>
            <person name="Ramana C."/>
        </authorList>
    </citation>
    <scope>NUCLEOTIDE SEQUENCE [LARGE SCALE GENOMIC DNA]</scope>
    <source>
        <strain evidence="8">JC673</strain>
    </source>
</reference>
<accession>A0ABU5F989</accession>
<dbReference type="RefSeq" id="WP_320689903.1">
    <property type="nucleotide sequence ID" value="NZ_JAXBLV010000249.1"/>
</dbReference>
<comment type="similarity">
    <text evidence="6">Belongs to the inorganic carbon transporter (TC 9.A.2) DabA family.</text>
</comment>
<sequence length="1037" mass="112769">MESATSLHALLPSGEFQESDLARLEQVIELSARLLPAEGPIGQFVFLNPLHAFEGLPFEAGVRVGGRLFGAETYLPEDQYRAALAVGRIKSVDLRAVLEEEPGAWTPIGDLGSRLDLWMALLVAPSPPASAAEVEWHLAEADALDRFLPATTVSARDQIVADVKRWAVRDLIRAGGADEVPPADTHRGHVLWPLLSDLGPLMAAEGHGREEGWEAPVWEAFAVRALWRVCLAGVAAAGPPAPTRAPERHRDVLLRATGVDTDELVHALLIGFCAAFTDQGMADWPLPNRERGFFACFDDLYGRGGGPPDRWLRGLGAELARLRAAGYGPMDSVRESLGLLGVPPEEWETFLPRTLLALRGWASLIRQMEVRADRVPQPARRGTLVEFLAVRLVLERLALAHVARAELGYAGPLSGLRAAAHRPAPPAAPEGRALAVFRLAQARGWAPSALHEAGPAGWAELVREIEAFSGAERRRVFHKAYERRFRVQALDALAARAAGGPRRAAGRPRFQVVCCIDAREESFRRHLEELCPDAETLGAPGFFGVPIYYRGAADAHPAAQCPIVIRPQHWVVEEPVYPLAAAHRSRVRARRLWGALAHRFHRASRRPLAGAVLTGVLGSLSTVPFVVRVLFPRLAGRLWRATETLLTPPPFTRLVLERAAPAPGPEGDAIGFNVEEMTNIAERLLRDTGLTAGFARLVFFFGHGSHSLNNPHLAAYHCGACSGNTGAANARALAEMLNDPRVRAGLAARGLNVPADTVFVGAFHNTGPETATYFDLDRLPRGHHADLEFAQAAVGRALELNAREKCRRFDTAPLNITPRGAHLHVQARVDDLAQTRAEYGNASNAMCVVGRRERVRGLFLDRRSFLQSYDPTQDTPDGQLLARSLAAVIPVCQGINLMYYFSRVAPDGLGAGSKLPHNIVGLLGVMNGVASDLRQGLPTQGVEIHEPMRILFVIETQPEVILGIMQKNPTIDRIVRNGWAQLALLDPCSPRLLVFQDGTFRPHHPSDAPLPTVNSSGDWYSGARDHLGFADVAPPAV</sequence>
<evidence type="ECO:0000256" key="1">
    <source>
        <dbReference type="ARBA" id="ARBA00022448"/>
    </source>
</evidence>
<feature type="binding site" evidence="6">
    <location>
        <position position="718"/>
    </location>
    <ligand>
        <name>Zn(2+)</name>
        <dbReference type="ChEBI" id="CHEBI:29105"/>
    </ligand>
</feature>
<dbReference type="EMBL" id="JAXBLV010000249">
    <property type="protein sequence ID" value="MDY3563764.1"/>
    <property type="molecule type" value="Genomic_DNA"/>
</dbReference>
<feature type="binding site" evidence="6">
    <location>
        <position position="703"/>
    </location>
    <ligand>
        <name>Zn(2+)</name>
        <dbReference type="ChEBI" id="CHEBI:29105"/>
    </ligand>
</feature>
<feature type="binding site" evidence="6">
    <location>
        <position position="517"/>
    </location>
    <ligand>
        <name>Zn(2+)</name>
        <dbReference type="ChEBI" id="CHEBI:29105"/>
    </ligand>
</feature>
<evidence type="ECO:0000256" key="5">
    <source>
        <dbReference type="ARBA" id="ARBA00023136"/>
    </source>
</evidence>
<evidence type="ECO:0000313" key="7">
    <source>
        <dbReference type="EMBL" id="MDY3563764.1"/>
    </source>
</evidence>
<comment type="caution">
    <text evidence="7">The sequence shown here is derived from an EMBL/GenBank/DDBJ whole genome shotgun (WGS) entry which is preliminary data.</text>
</comment>
<evidence type="ECO:0000256" key="2">
    <source>
        <dbReference type="ARBA" id="ARBA00022475"/>
    </source>
</evidence>
<feature type="binding site" evidence="6">
    <location>
        <position position="515"/>
    </location>
    <ligand>
        <name>Zn(2+)</name>
        <dbReference type="ChEBI" id="CHEBI:29105"/>
    </ligand>
</feature>
<keyword evidence="3 6" id="KW-0479">Metal-binding</keyword>
<protein>
    <recommendedName>
        <fullName evidence="6">Probable inorganic carbon transporter subunit DabA</fullName>
    </recommendedName>
</protein>
<dbReference type="InterPro" id="IPR018752">
    <property type="entry name" value="DabA"/>
</dbReference>
<keyword evidence="5 6" id="KW-0472">Membrane</keyword>